<organism evidence="3 4">
    <name type="scientific">Roseateles violae</name>
    <dbReference type="NCBI Taxonomy" id="3058042"/>
    <lineage>
        <taxon>Bacteria</taxon>
        <taxon>Pseudomonadati</taxon>
        <taxon>Pseudomonadota</taxon>
        <taxon>Betaproteobacteria</taxon>
        <taxon>Burkholderiales</taxon>
        <taxon>Sphaerotilaceae</taxon>
        <taxon>Roseateles</taxon>
    </lineage>
</organism>
<reference evidence="3 4" key="1">
    <citation type="submission" date="2023-06" db="EMBL/GenBank/DDBJ databases">
        <title>Pelomonas sp. PFR6 16S ribosomal RNA gene Genome sequencing and assembly.</title>
        <authorList>
            <person name="Woo H."/>
        </authorList>
    </citation>
    <scope>NUCLEOTIDE SEQUENCE [LARGE SCALE GENOMIC DNA]</scope>
    <source>
        <strain evidence="3 4">PFR6</strain>
    </source>
</reference>
<dbReference type="RefSeq" id="WP_290361189.1">
    <property type="nucleotide sequence ID" value="NZ_JAUHHC010000006.1"/>
</dbReference>
<feature type="region of interest" description="Disordered" evidence="1">
    <location>
        <begin position="71"/>
        <end position="131"/>
    </location>
</feature>
<dbReference type="Proteomes" id="UP001228044">
    <property type="component" value="Unassembled WGS sequence"/>
</dbReference>
<evidence type="ECO:0000313" key="3">
    <source>
        <dbReference type="EMBL" id="MDN3922879.1"/>
    </source>
</evidence>
<keyword evidence="2" id="KW-0472">Membrane</keyword>
<protein>
    <recommendedName>
        <fullName evidence="5">DUF1043 family protein</fullName>
    </recommendedName>
</protein>
<keyword evidence="2" id="KW-1133">Transmembrane helix</keyword>
<dbReference type="EMBL" id="JAUHHC010000006">
    <property type="protein sequence ID" value="MDN3922879.1"/>
    <property type="molecule type" value="Genomic_DNA"/>
</dbReference>
<keyword evidence="2" id="KW-0812">Transmembrane</keyword>
<accession>A0ABT8DZ95</accession>
<evidence type="ECO:0000256" key="2">
    <source>
        <dbReference type="SAM" id="Phobius"/>
    </source>
</evidence>
<feature type="compositionally biased region" description="Low complexity" evidence="1">
    <location>
        <begin position="71"/>
        <end position="91"/>
    </location>
</feature>
<proteinExistence type="predicted"/>
<name>A0ABT8DZ95_9BURK</name>
<keyword evidence="4" id="KW-1185">Reference proteome</keyword>
<evidence type="ECO:0000256" key="1">
    <source>
        <dbReference type="SAM" id="MobiDB-lite"/>
    </source>
</evidence>
<feature type="transmembrane region" description="Helical" evidence="2">
    <location>
        <begin position="6"/>
        <end position="26"/>
    </location>
</feature>
<sequence length="131" mass="13844">MDIGQLGAGLGGLAIGAALGAGLLAWKLGRELAGAKWRQAQLEAARQLLSQQNTQARRQLEQVQQELAALRSQAAGRAAQGQAPVRQAAPALQPDPPSEAEPADDGFVATQLLPLSRGDDFAPTQQFQFRH</sequence>
<comment type="caution">
    <text evidence="3">The sequence shown here is derived from an EMBL/GenBank/DDBJ whole genome shotgun (WGS) entry which is preliminary data.</text>
</comment>
<evidence type="ECO:0000313" key="4">
    <source>
        <dbReference type="Proteomes" id="UP001228044"/>
    </source>
</evidence>
<evidence type="ECO:0008006" key="5">
    <source>
        <dbReference type="Google" id="ProtNLM"/>
    </source>
</evidence>
<gene>
    <name evidence="3" type="ORF">QWJ38_21515</name>
</gene>